<proteinExistence type="predicted"/>
<protein>
    <submittedName>
        <fullName evidence="1">Uncharacterized protein</fullName>
    </submittedName>
</protein>
<organism evidence="1 2">
    <name type="scientific">Nocardioides deserti</name>
    <dbReference type="NCBI Taxonomy" id="1588644"/>
    <lineage>
        <taxon>Bacteria</taxon>
        <taxon>Bacillati</taxon>
        <taxon>Actinomycetota</taxon>
        <taxon>Actinomycetes</taxon>
        <taxon>Propionibacteriales</taxon>
        <taxon>Nocardioidaceae</taxon>
        <taxon>Nocardioides</taxon>
    </lineage>
</organism>
<keyword evidence="2" id="KW-1185">Reference proteome</keyword>
<name>A0ABR6UAE6_9ACTN</name>
<gene>
    <name evidence="1" type="ORF">H7344_14040</name>
</gene>
<comment type="caution">
    <text evidence="1">The sequence shown here is derived from an EMBL/GenBank/DDBJ whole genome shotgun (WGS) entry which is preliminary data.</text>
</comment>
<dbReference type="Proteomes" id="UP000604001">
    <property type="component" value="Unassembled WGS sequence"/>
</dbReference>
<evidence type="ECO:0000313" key="2">
    <source>
        <dbReference type="Proteomes" id="UP000604001"/>
    </source>
</evidence>
<dbReference type="EMBL" id="JACMYC010000008">
    <property type="protein sequence ID" value="MBC2961417.1"/>
    <property type="molecule type" value="Genomic_DNA"/>
</dbReference>
<feature type="non-terminal residue" evidence="1">
    <location>
        <position position="171"/>
    </location>
</feature>
<evidence type="ECO:0000313" key="1">
    <source>
        <dbReference type="EMBL" id="MBC2961417.1"/>
    </source>
</evidence>
<sequence>MPLSTSPRTRVAGAGTAALRRRLHEEPGTGEVVHAGASAIYVRLSDQSSDRVGDRVVGVAARGAVHVPATIATALTRLPDVAVGAPAEVADGALHVAGLSVSVDRLVPTDLPALPPEAAARLEAAAPDLGPARDQLPAAALEALAAGDPDAVASLLGRGDGLTPVGDDVVA</sequence>
<reference evidence="1 2" key="1">
    <citation type="submission" date="2020-08" db="EMBL/GenBank/DDBJ databases">
        <title>novel species in genus Nocardioides.</title>
        <authorList>
            <person name="Zhang G."/>
        </authorList>
    </citation>
    <scope>NUCLEOTIDE SEQUENCE [LARGE SCALE GENOMIC DNA]</scope>
    <source>
        <strain evidence="1 2">SC8A-24</strain>
    </source>
</reference>
<dbReference type="RefSeq" id="WP_222130675.1">
    <property type="nucleotide sequence ID" value="NZ_JACMYC010000008.1"/>
</dbReference>
<accession>A0ABR6UAE6</accession>